<sequence>MIRMGRQQEQNQIELDNLHQRMDYHHSNWMNFNSRMNPMENQNDIALSLAYGIEERQVALKESHEALEERHVMAGQVVKLANFDITLRIC</sequence>
<name>A0A9R1UJQ7_LACSA</name>
<reference evidence="1 2" key="1">
    <citation type="journal article" date="2017" name="Nat. Commun.">
        <title>Genome assembly with in vitro proximity ligation data and whole-genome triplication in lettuce.</title>
        <authorList>
            <person name="Reyes-Chin-Wo S."/>
            <person name="Wang Z."/>
            <person name="Yang X."/>
            <person name="Kozik A."/>
            <person name="Arikit S."/>
            <person name="Song C."/>
            <person name="Xia L."/>
            <person name="Froenicke L."/>
            <person name="Lavelle D.O."/>
            <person name="Truco M.J."/>
            <person name="Xia R."/>
            <person name="Zhu S."/>
            <person name="Xu C."/>
            <person name="Xu H."/>
            <person name="Xu X."/>
            <person name="Cox K."/>
            <person name="Korf I."/>
            <person name="Meyers B.C."/>
            <person name="Michelmore R.W."/>
        </authorList>
    </citation>
    <scope>NUCLEOTIDE SEQUENCE [LARGE SCALE GENOMIC DNA]</scope>
    <source>
        <strain evidence="2">cv. Salinas</strain>
        <tissue evidence="1">Seedlings</tissue>
    </source>
</reference>
<accession>A0A9R1UJQ7</accession>
<protein>
    <submittedName>
        <fullName evidence="1">Uncharacterized protein</fullName>
    </submittedName>
</protein>
<organism evidence="1 2">
    <name type="scientific">Lactuca sativa</name>
    <name type="common">Garden lettuce</name>
    <dbReference type="NCBI Taxonomy" id="4236"/>
    <lineage>
        <taxon>Eukaryota</taxon>
        <taxon>Viridiplantae</taxon>
        <taxon>Streptophyta</taxon>
        <taxon>Embryophyta</taxon>
        <taxon>Tracheophyta</taxon>
        <taxon>Spermatophyta</taxon>
        <taxon>Magnoliopsida</taxon>
        <taxon>eudicotyledons</taxon>
        <taxon>Gunneridae</taxon>
        <taxon>Pentapetalae</taxon>
        <taxon>asterids</taxon>
        <taxon>campanulids</taxon>
        <taxon>Asterales</taxon>
        <taxon>Asteraceae</taxon>
        <taxon>Cichorioideae</taxon>
        <taxon>Cichorieae</taxon>
        <taxon>Lactucinae</taxon>
        <taxon>Lactuca</taxon>
    </lineage>
</organism>
<gene>
    <name evidence="1" type="ORF">LSAT_V11C900486930</name>
</gene>
<proteinExistence type="predicted"/>
<comment type="caution">
    <text evidence="1">The sequence shown here is derived from an EMBL/GenBank/DDBJ whole genome shotgun (WGS) entry which is preliminary data.</text>
</comment>
<keyword evidence="2" id="KW-1185">Reference proteome</keyword>
<dbReference type="AlphaFoldDB" id="A0A9R1UJQ7"/>
<evidence type="ECO:0000313" key="1">
    <source>
        <dbReference type="EMBL" id="KAJ0188428.1"/>
    </source>
</evidence>
<dbReference type="EMBL" id="NBSK02000009">
    <property type="protein sequence ID" value="KAJ0188428.1"/>
    <property type="molecule type" value="Genomic_DNA"/>
</dbReference>
<dbReference type="Proteomes" id="UP000235145">
    <property type="component" value="Unassembled WGS sequence"/>
</dbReference>
<evidence type="ECO:0000313" key="2">
    <source>
        <dbReference type="Proteomes" id="UP000235145"/>
    </source>
</evidence>